<reference evidence="1" key="1">
    <citation type="submission" date="2022-05" db="EMBL/GenBank/DDBJ databases">
        <title>The Musa troglodytarum L. genome provides insights into the mechanism of non-climacteric behaviour and enrichment of carotenoids.</title>
        <authorList>
            <person name="Wang J."/>
        </authorList>
    </citation>
    <scope>NUCLEOTIDE SEQUENCE</scope>
    <source>
        <tissue evidence="1">Leaf</tissue>
    </source>
</reference>
<dbReference type="Proteomes" id="UP001055439">
    <property type="component" value="Chromosome 3"/>
</dbReference>
<organism evidence="1 2">
    <name type="scientific">Musa troglodytarum</name>
    <name type="common">fe'i banana</name>
    <dbReference type="NCBI Taxonomy" id="320322"/>
    <lineage>
        <taxon>Eukaryota</taxon>
        <taxon>Viridiplantae</taxon>
        <taxon>Streptophyta</taxon>
        <taxon>Embryophyta</taxon>
        <taxon>Tracheophyta</taxon>
        <taxon>Spermatophyta</taxon>
        <taxon>Magnoliopsida</taxon>
        <taxon>Liliopsida</taxon>
        <taxon>Zingiberales</taxon>
        <taxon>Musaceae</taxon>
        <taxon>Musa</taxon>
    </lineage>
</organism>
<evidence type="ECO:0000313" key="2">
    <source>
        <dbReference type="Proteomes" id="UP001055439"/>
    </source>
</evidence>
<accession>A0A9E7JSF1</accession>
<name>A0A9E7JSF1_9LILI</name>
<dbReference type="EMBL" id="CP097505">
    <property type="protein sequence ID" value="URD91890.1"/>
    <property type="molecule type" value="Genomic_DNA"/>
</dbReference>
<protein>
    <submittedName>
        <fullName evidence="1">Uncharacterized protein</fullName>
    </submittedName>
</protein>
<gene>
    <name evidence="1" type="ORF">MUK42_32982</name>
</gene>
<sequence>MTGSIAASSTGGSASSWFRTCDYNEYKQNSSGPTLLSTACCELVPECVKGVGRESGIAHSEGWCWGRTENEEETPTIASVEESERWGLFGSIKRGGEGSSAHQSILTPFAPFS</sequence>
<dbReference type="AlphaFoldDB" id="A0A9E7JSF1"/>
<keyword evidence="2" id="KW-1185">Reference proteome</keyword>
<proteinExistence type="predicted"/>
<evidence type="ECO:0000313" key="1">
    <source>
        <dbReference type="EMBL" id="URD91890.1"/>
    </source>
</evidence>